<dbReference type="PANTHER" id="PTHR48100">
    <property type="entry name" value="BROAD-SPECIFICITY PHOSPHATASE YOR283W-RELATED"/>
    <property type="match status" value="1"/>
</dbReference>
<reference evidence="3 6" key="3">
    <citation type="submission" date="2014-04" db="EMBL/GenBank/DDBJ databases">
        <title>Transcriptional profiles of Haloferax mediterranei on the basis of nitrogen availability.</title>
        <authorList>
            <person name="Bautista V."/>
        </authorList>
    </citation>
    <scope>NUCLEOTIDE SEQUENCE [LARGE SCALE GENOMIC DNA]</scope>
    <source>
        <strain evidence="3">ATCC 33500</strain>
        <strain evidence="6">ATCC 33500 / DSM 1411 / JCM 8866 / NBRC 14739 / NCIMB 2177 / R-4</strain>
    </source>
</reference>
<dbReference type="InterPro" id="IPR013078">
    <property type="entry name" value="His_Pase_superF_clade-1"/>
</dbReference>
<dbReference type="eggNOG" id="arCOG01991">
    <property type="taxonomic scope" value="Archaea"/>
</dbReference>
<dbReference type="GO" id="GO:0016791">
    <property type="term" value="F:phosphatase activity"/>
    <property type="evidence" value="ECO:0007669"/>
    <property type="project" value="TreeGrafter"/>
</dbReference>
<dbReference type="EMBL" id="CP007551">
    <property type="protein sequence ID" value="AHZ22713.1"/>
    <property type="molecule type" value="Genomic_DNA"/>
</dbReference>
<proteinExistence type="predicted"/>
<reference evidence="2" key="1">
    <citation type="journal article" date="2012" name="Appl. Environ. Microbiol.">
        <title>Identification of the haloarchaeal phasin (PhaP) that functions in polyhydroxyalkanoate accumulation and granule formation in Haloferax mediterranei.</title>
        <authorList>
            <person name="Cai S."/>
            <person name="Cai L."/>
            <person name="Liu H."/>
            <person name="Liu X."/>
            <person name="Han J."/>
            <person name="Zhou J."/>
            <person name="Xiang H."/>
        </authorList>
    </citation>
    <scope>NUCLEOTIDE SEQUENCE</scope>
    <source>
        <strain>CGMCC 1.2087</strain>
    </source>
</reference>
<organism evidence="2 5">
    <name type="scientific">Haloferax mediterranei (strain ATCC 33500 / DSM 1411 / JCM 8866 / NBRC 14739 / NCIMB 2177 / R-4)</name>
    <name type="common">Halobacterium mediterranei</name>
    <dbReference type="NCBI Taxonomy" id="523841"/>
    <lineage>
        <taxon>Archaea</taxon>
        <taxon>Methanobacteriati</taxon>
        <taxon>Methanobacteriota</taxon>
        <taxon>Stenosarchaea group</taxon>
        <taxon>Halobacteria</taxon>
        <taxon>Halobacteriales</taxon>
        <taxon>Haloferacaceae</taxon>
        <taxon>Haloferax</taxon>
    </lineage>
</organism>
<dbReference type="AlphaFoldDB" id="I3R0V5"/>
<dbReference type="GeneID" id="40155491"/>
<reference evidence="4 7" key="5">
    <citation type="submission" date="2019-04" db="EMBL/GenBank/DDBJ databases">
        <title>Methylomes of two halophilic Archaea, Haloarcula marismortui and Haloferax mediterranei.</title>
        <authorList>
            <person name="DasSarma S."/>
            <person name="DasSarma P."/>
            <person name="DasSarma S."/>
            <person name="Fomenkov A."/>
            <person name="Vincze T."/>
            <person name="Anton B.P."/>
            <person name="Roberts R.J."/>
        </authorList>
    </citation>
    <scope>NUCLEOTIDE SEQUENCE [LARGE SCALE GENOMIC DNA]</scope>
    <source>
        <strain evidence="4">ATCC 33500</strain>
        <strain evidence="7">ATCC 33500 / DSM 1411 / JCM 8866 / NBRC 14739 / NCIMB 2177 / R-4</strain>
    </source>
</reference>
<dbReference type="PANTHER" id="PTHR48100:SF59">
    <property type="entry name" value="ADENOSYLCOBALAMIN_ALPHA-RIBAZOLE PHOSPHATASE"/>
    <property type="match status" value="1"/>
</dbReference>
<dbReference type="HOGENOM" id="CLU_033323_12_2_2"/>
<dbReference type="Pfam" id="PF00300">
    <property type="entry name" value="His_Phos_1"/>
    <property type="match status" value="1"/>
</dbReference>
<sequence length="213" mass="23151">MTTPATTVVSFVRHAHSPYIPDAERSRGLSRRGRRDAARITAHLADVADVVATSPYKRARATVEGVSDAAGVPLVVDEDLRERELAGEHVEDFDTAVEHLWANPTASHPGGESHSEAQARGVAAVDRLVEAYPDRHVAVGTHGTLMALVFNAYDPRYGYEFWDGLSMPDVYEVTFVDDNPLSIVRTWVPPDERSDVGDRDPTAGVGDADGSDF</sequence>
<dbReference type="Proteomes" id="UP000027075">
    <property type="component" value="Chromosome"/>
</dbReference>
<dbReference type="Proteomes" id="UP000299011">
    <property type="component" value="Chromosome"/>
</dbReference>
<accession>I3R0V5</accession>
<gene>
    <name evidence="2" type="primary">gpmB</name>
    <name evidence="2" type="ordered locus">HFX_0123</name>
    <name evidence="3" type="ORF">BM92_08660</name>
    <name evidence="4" type="ORF">E6P09_03700</name>
</gene>
<dbReference type="KEGG" id="hme:HFX_0123"/>
<dbReference type="SUPFAM" id="SSF53254">
    <property type="entry name" value="Phosphoglycerate mutase-like"/>
    <property type="match status" value="1"/>
</dbReference>
<evidence type="ECO:0000313" key="4">
    <source>
        <dbReference type="EMBL" id="QCQ74423.1"/>
    </source>
</evidence>
<dbReference type="STRING" id="523841.HFX_0123"/>
<dbReference type="OrthoDB" id="304253at2157"/>
<evidence type="ECO:0000313" key="6">
    <source>
        <dbReference type="Proteomes" id="UP000027075"/>
    </source>
</evidence>
<feature type="region of interest" description="Disordered" evidence="1">
    <location>
        <begin position="189"/>
        <end position="213"/>
    </location>
</feature>
<feature type="compositionally biased region" description="Basic and acidic residues" evidence="1">
    <location>
        <begin position="190"/>
        <end position="201"/>
    </location>
</feature>
<evidence type="ECO:0000313" key="3">
    <source>
        <dbReference type="EMBL" id="AHZ22713.1"/>
    </source>
</evidence>
<reference evidence="2" key="4">
    <citation type="submission" date="2014-05" db="EMBL/GenBank/DDBJ databases">
        <authorList>
            <person name="Wang L."/>
            <person name="Yang H."/>
            <person name="Xiang H."/>
        </authorList>
    </citation>
    <scope>NUCLEOTIDE SEQUENCE</scope>
    <source>
        <strain>CGMCC 1.2087</strain>
    </source>
</reference>
<dbReference type="EMBL" id="CP001868">
    <property type="protein sequence ID" value="AFK17865.2"/>
    <property type="molecule type" value="Genomic_DNA"/>
</dbReference>
<dbReference type="InterPro" id="IPR029033">
    <property type="entry name" value="His_PPase_superfam"/>
</dbReference>
<dbReference type="EMBL" id="CP039139">
    <property type="protein sequence ID" value="QCQ74423.1"/>
    <property type="molecule type" value="Genomic_DNA"/>
</dbReference>
<protein>
    <submittedName>
        <fullName evidence="4">Histidine phosphatase family protein</fullName>
    </submittedName>
    <submittedName>
        <fullName evidence="2">Phosphoglycerate mutase</fullName>
    </submittedName>
</protein>
<reference evidence="2 5" key="2">
    <citation type="journal article" date="2012" name="J. Bacteriol.">
        <title>Complete genome sequence of the metabolically versatile halophilic archaeon Haloferax mediterranei, a poly(3-hydroxybutyrate-co-3-hydroxyvalerate) producer.</title>
        <authorList>
            <person name="Han J."/>
            <person name="Zhang F."/>
            <person name="Hou J."/>
            <person name="Liu X."/>
            <person name="Li M."/>
            <person name="Liu H."/>
            <person name="Cai L."/>
            <person name="Zhang B."/>
            <person name="Chen Y."/>
            <person name="Zhou J."/>
            <person name="Hu S."/>
            <person name="Xiang H."/>
        </authorList>
    </citation>
    <scope>NUCLEOTIDE SEQUENCE [LARGE SCALE GENOMIC DNA]</scope>
    <source>
        <strain evidence="5">ATCC 33500 / DSM 1411 / JCM 8866 / NBRC 14739 / NCIMB 2177 / R-4</strain>
        <strain evidence="2">CGMCC 1.2087</strain>
    </source>
</reference>
<dbReference type="RefSeq" id="WP_049917453.1">
    <property type="nucleotide sequence ID" value="NC_017941.2"/>
</dbReference>
<evidence type="ECO:0000256" key="1">
    <source>
        <dbReference type="SAM" id="MobiDB-lite"/>
    </source>
</evidence>
<evidence type="ECO:0000313" key="5">
    <source>
        <dbReference type="Proteomes" id="UP000006469"/>
    </source>
</evidence>
<evidence type="ECO:0000313" key="2">
    <source>
        <dbReference type="EMBL" id="AFK17865.2"/>
    </source>
</evidence>
<name>I3R0V5_HALMT</name>
<dbReference type="InterPro" id="IPR050275">
    <property type="entry name" value="PGM_Phosphatase"/>
</dbReference>
<dbReference type="Gene3D" id="3.40.50.1240">
    <property type="entry name" value="Phosphoglycerate mutase-like"/>
    <property type="match status" value="1"/>
</dbReference>
<evidence type="ECO:0000313" key="7">
    <source>
        <dbReference type="Proteomes" id="UP000299011"/>
    </source>
</evidence>
<dbReference type="GO" id="GO:0005737">
    <property type="term" value="C:cytoplasm"/>
    <property type="evidence" value="ECO:0007669"/>
    <property type="project" value="TreeGrafter"/>
</dbReference>
<dbReference type="Proteomes" id="UP000006469">
    <property type="component" value="Chromosome"/>
</dbReference>